<dbReference type="PRINTS" id="PR00463">
    <property type="entry name" value="EP450I"/>
</dbReference>
<dbReference type="GO" id="GO:0020037">
    <property type="term" value="F:heme binding"/>
    <property type="evidence" value="ECO:0007669"/>
    <property type="project" value="InterPro"/>
</dbReference>
<dbReference type="GO" id="GO:0004497">
    <property type="term" value="F:monooxygenase activity"/>
    <property type="evidence" value="ECO:0007669"/>
    <property type="project" value="UniProtKB-KW"/>
</dbReference>
<keyword evidence="1 4" id="KW-0479">Metal-binding</keyword>
<dbReference type="GO" id="GO:0005506">
    <property type="term" value="F:iron ion binding"/>
    <property type="evidence" value="ECO:0007669"/>
    <property type="project" value="InterPro"/>
</dbReference>
<accession>A0A367KVK4</accession>
<dbReference type="InterPro" id="IPR050364">
    <property type="entry name" value="Cytochrome_P450_fung"/>
</dbReference>
<feature type="binding site" description="axial binding residue" evidence="4">
    <location>
        <position position="462"/>
    </location>
    <ligand>
        <name>heme</name>
        <dbReference type="ChEBI" id="CHEBI:30413"/>
    </ligand>
    <ligandPart>
        <name>Fe</name>
        <dbReference type="ChEBI" id="CHEBI:18248"/>
    </ligandPart>
</feature>
<reference evidence="6 7" key="1">
    <citation type="journal article" date="2018" name="G3 (Bethesda)">
        <title>Phylogenetic and Phylogenomic Definition of Rhizopus Species.</title>
        <authorList>
            <person name="Gryganskyi A.P."/>
            <person name="Golan J."/>
            <person name="Dolatabadi S."/>
            <person name="Mondo S."/>
            <person name="Robb S."/>
            <person name="Idnurm A."/>
            <person name="Muszewska A."/>
            <person name="Steczkiewicz K."/>
            <person name="Masonjones S."/>
            <person name="Liao H.L."/>
            <person name="Gajdeczka M.T."/>
            <person name="Anike F."/>
            <person name="Vuek A."/>
            <person name="Anishchenko I.M."/>
            <person name="Voigt K."/>
            <person name="de Hoog G.S."/>
            <person name="Smith M.E."/>
            <person name="Heitman J."/>
            <person name="Vilgalys R."/>
            <person name="Stajich J.E."/>
        </authorList>
    </citation>
    <scope>NUCLEOTIDE SEQUENCE [LARGE SCALE GENOMIC DNA]</scope>
    <source>
        <strain evidence="6 7">LSU 92-RS-03</strain>
    </source>
</reference>
<dbReference type="InterPro" id="IPR001128">
    <property type="entry name" value="Cyt_P450"/>
</dbReference>
<keyword evidence="7" id="KW-1185">Reference proteome</keyword>
<dbReference type="PANTHER" id="PTHR46300">
    <property type="entry name" value="P450, PUTATIVE (EUROFUNG)-RELATED-RELATED"/>
    <property type="match status" value="1"/>
</dbReference>
<dbReference type="Pfam" id="PF00067">
    <property type="entry name" value="p450"/>
    <property type="match status" value="1"/>
</dbReference>
<evidence type="ECO:0000256" key="4">
    <source>
        <dbReference type="PIRSR" id="PIRSR602401-1"/>
    </source>
</evidence>
<keyword evidence="2 5" id="KW-0560">Oxidoreductase</keyword>
<keyword evidence="5" id="KW-0503">Monooxygenase</keyword>
<dbReference type="Gene3D" id="1.10.630.10">
    <property type="entry name" value="Cytochrome P450"/>
    <property type="match status" value="1"/>
</dbReference>
<evidence type="ECO:0000256" key="2">
    <source>
        <dbReference type="ARBA" id="ARBA00023002"/>
    </source>
</evidence>
<dbReference type="InterPro" id="IPR002401">
    <property type="entry name" value="Cyt_P450_E_grp-I"/>
</dbReference>
<dbReference type="OrthoDB" id="3934656at2759"/>
<dbReference type="PRINTS" id="PR00385">
    <property type="entry name" value="P450"/>
</dbReference>
<proteinExistence type="inferred from homology"/>
<keyword evidence="4 5" id="KW-0349">Heme</keyword>
<evidence type="ECO:0000256" key="1">
    <source>
        <dbReference type="ARBA" id="ARBA00022723"/>
    </source>
</evidence>
<keyword evidence="3 4" id="KW-0408">Iron</keyword>
<organism evidence="6 7">
    <name type="scientific">Rhizopus stolonifer</name>
    <name type="common">Rhizopus nigricans</name>
    <dbReference type="NCBI Taxonomy" id="4846"/>
    <lineage>
        <taxon>Eukaryota</taxon>
        <taxon>Fungi</taxon>
        <taxon>Fungi incertae sedis</taxon>
        <taxon>Mucoromycota</taxon>
        <taxon>Mucoromycotina</taxon>
        <taxon>Mucoromycetes</taxon>
        <taxon>Mucorales</taxon>
        <taxon>Mucorineae</taxon>
        <taxon>Rhizopodaceae</taxon>
        <taxon>Rhizopus</taxon>
    </lineage>
</organism>
<dbReference type="PANTHER" id="PTHR46300:SF11">
    <property type="entry name" value="OXIDOREDUCTASE, PUTATIVE-RELATED"/>
    <property type="match status" value="1"/>
</dbReference>
<evidence type="ECO:0000256" key="3">
    <source>
        <dbReference type="ARBA" id="ARBA00023004"/>
    </source>
</evidence>
<evidence type="ECO:0000256" key="5">
    <source>
        <dbReference type="RuleBase" id="RU000461"/>
    </source>
</evidence>
<sequence length="523" mass="59300">MDKAAEYLKSIRLPSRFEQEHIFPAVSIAAVLLYSSYQLLHQNKKSVTDGLIKEIPTPGSHYPYVGHLLSLGELPGAQVSKWHKELGPIIQLRMGQQRWIMVDDPNLAHKIFVGRGADASNRPHITYAIDYYGLGGHGIVFSQPGTSFKKNRAAALSVLAPKQMDNFLDNIKKESADFVHRLIEATEKEGNVNPLKFLELNTMNVIFQACFGRRFDSVDDPEFSKLAHMVETSMKYAGLEEDLPSFLPILSLFNYFSNKTSKWKNFINNERNPIYIKLIEEALKKEEPNVVKSLDENGFPMSMEEKIVFMSDLIAAGTDTISVTLSWNFVLMCHHPETQKRVVEEIDAFIQKHERTPSFADRLELPFCISVIKECMRYRPISAFGLPHAAAEDIEVDGYFIPKGSTIISNMGSMHSNPDRYDDPDVFKPDRFMNNLKTMQSSANGRIEERDQYNFGWGRRICPGIYLAEVEIFAAFIQLFARCYIEPSDQGLPDLEGATNAGLTLLPLPYKLKFVKRANALVK</sequence>
<comment type="caution">
    <text evidence="6">The sequence shown here is derived from an EMBL/GenBank/DDBJ whole genome shotgun (WGS) entry which is preliminary data.</text>
</comment>
<comment type="cofactor">
    <cofactor evidence="4">
        <name>heme</name>
        <dbReference type="ChEBI" id="CHEBI:30413"/>
    </cofactor>
</comment>
<comment type="similarity">
    <text evidence="5">Belongs to the cytochrome P450 family.</text>
</comment>
<evidence type="ECO:0000313" key="7">
    <source>
        <dbReference type="Proteomes" id="UP000253551"/>
    </source>
</evidence>
<name>A0A367KVK4_RHIST</name>
<dbReference type="Proteomes" id="UP000253551">
    <property type="component" value="Unassembled WGS sequence"/>
</dbReference>
<dbReference type="PROSITE" id="PS00086">
    <property type="entry name" value="CYTOCHROME_P450"/>
    <property type="match status" value="1"/>
</dbReference>
<dbReference type="GO" id="GO:0016705">
    <property type="term" value="F:oxidoreductase activity, acting on paired donors, with incorporation or reduction of molecular oxygen"/>
    <property type="evidence" value="ECO:0007669"/>
    <property type="project" value="InterPro"/>
</dbReference>
<dbReference type="InterPro" id="IPR036396">
    <property type="entry name" value="Cyt_P450_sf"/>
</dbReference>
<evidence type="ECO:0000313" key="6">
    <source>
        <dbReference type="EMBL" id="RCI06239.1"/>
    </source>
</evidence>
<dbReference type="SUPFAM" id="SSF48264">
    <property type="entry name" value="Cytochrome P450"/>
    <property type="match status" value="1"/>
</dbReference>
<gene>
    <name evidence="6" type="primary">CYP2U1</name>
    <name evidence="6" type="ORF">CU098_013465</name>
</gene>
<dbReference type="InterPro" id="IPR017972">
    <property type="entry name" value="Cyt_P450_CS"/>
</dbReference>
<dbReference type="AlphaFoldDB" id="A0A367KVK4"/>
<dbReference type="STRING" id="4846.A0A367KVK4"/>
<protein>
    <submittedName>
        <fullName evidence="6">Cytochrome P450 2 sub U member 1</fullName>
    </submittedName>
</protein>
<dbReference type="EMBL" id="PJQM01000199">
    <property type="protein sequence ID" value="RCI06239.1"/>
    <property type="molecule type" value="Genomic_DNA"/>
</dbReference>